<dbReference type="InterPro" id="IPR001995">
    <property type="entry name" value="Peptidase_A2_cat"/>
</dbReference>
<dbReference type="GO" id="GO:0006508">
    <property type="term" value="P:proteolysis"/>
    <property type="evidence" value="ECO:0007669"/>
    <property type="project" value="UniProtKB-KW"/>
</dbReference>
<dbReference type="PROSITE" id="PS50175">
    <property type="entry name" value="ASP_PROT_RETROV"/>
    <property type="match status" value="1"/>
</dbReference>
<dbReference type="Pfam" id="PF00692">
    <property type="entry name" value="dUTPase"/>
    <property type="match status" value="1"/>
</dbReference>
<feature type="non-terminal residue" evidence="5">
    <location>
        <position position="158"/>
    </location>
</feature>
<keyword evidence="2" id="KW-0064">Aspartyl protease</keyword>
<dbReference type="Proteomes" id="UP000562238">
    <property type="component" value="Unassembled WGS sequence"/>
</dbReference>
<feature type="domain" description="Peptidase A2" evidence="4">
    <location>
        <begin position="144"/>
        <end position="158"/>
    </location>
</feature>
<dbReference type="Gene3D" id="2.70.40.10">
    <property type="match status" value="1"/>
</dbReference>
<dbReference type="PANTHER" id="PTHR19422">
    <property type="entry name" value="GAG RETROVIRAL POLYPROTEIN"/>
    <property type="match status" value="1"/>
</dbReference>
<dbReference type="InterPro" id="IPR051592">
    <property type="entry name" value="HERV-K_Pro_peptidase_A2"/>
</dbReference>
<dbReference type="GO" id="GO:0004190">
    <property type="term" value="F:aspartic-type endopeptidase activity"/>
    <property type="evidence" value="ECO:0007669"/>
    <property type="project" value="UniProtKB-KW"/>
</dbReference>
<gene>
    <name evidence="5" type="primary">Ervk9_3</name>
    <name evidence="5" type="ORF">CIRPEC_R03061</name>
</gene>
<sequence length="158" mass="16274">SGSAGMDLATAESVTLETSEVKVVATGVWGPLGGNKSALLIGRSSTTLQGLFVLPGVIDADYQGEIKIMVSTPMPLCFVPAGSRIAQLVIFNSQPSLAAAKTRGSGGFGSTGVPHIFGAQRVSNSRPTLSCRLEWGNPRQTIELSGIIDTGVDVTVIS</sequence>
<comment type="caution">
    <text evidence="5">The sequence shown here is derived from an EMBL/GenBank/DDBJ whole genome shotgun (WGS) entry which is preliminary data.</text>
</comment>
<dbReference type="AlphaFoldDB" id="A0A7L4AJK7"/>
<feature type="non-terminal residue" evidence="5">
    <location>
        <position position="1"/>
    </location>
</feature>
<dbReference type="InterPro" id="IPR033704">
    <property type="entry name" value="dUTPase_trimeric"/>
</dbReference>
<dbReference type="InterPro" id="IPR036157">
    <property type="entry name" value="dUTPase-like_sf"/>
</dbReference>
<evidence type="ECO:0000256" key="3">
    <source>
        <dbReference type="ARBA" id="ARBA00022801"/>
    </source>
</evidence>
<keyword evidence="3" id="KW-0378">Hydrolase</keyword>
<evidence type="ECO:0000256" key="1">
    <source>
        <dbReference type="ARBA" id="ARBA00022670"/>
    </source>
</evidence>
<proteinExistence type="predicted"/>
<evidence type="ECO:0000256" key="2">
    <source>
        <dbReference type="ARBA" id="ARBA00022750"/>
    </source>
</evidence>
<reference evidence="5 6" key="1">
    <citation type="submission" date="2019-09" db="EMBL/GenBank/DDBJ databases">
        <title>Bird 10,000 Genomes (B10K) Project - Family phase.</title>
        <authorList>
            <person name="Zhang G."/>
        </authorList>
    </citation>
    <scope>NUCLEOTIDE SEQUENCE [LARGE SCALE GENOMIC DNA]</scope>
    <source>
        <strain evidence="5">B10K-DU-010-60</strain>
        <tissue evidence="5">Muscle</tissue>
    </source>
</reference>
<dbReference type="SUPFAM" id="SSF51283">
    <property type="entry name" value="dUTPase-like"/>
    <property type="match status" value="1"/>
</dbReference>
<protein>
    <submittedName>
        <fullName evidence="5">POK9 protein</fullName>
    </submittedName>
</protein>
<dbReference type="EMBL" id="VZZV01001581">
    <property type="protein sequence ID" value="NXW25432.1"/>
    <property type="molecule type" value="Genomic_DNA"/>
</dbReference>
<name>A0A7L4AJK7_9AVES</name>
<evidence type="ECO:0000259" key="4">
    <source>
        <dbReference type="PROSITE" id="PS50175"/>
    </source>
</evidence>
<organism evidence="5 6">
    <name type="scientific">Circaetus pectoralis</name>
    <name type="common">black-chested snake-eagle</name>
    <dbReference type="NCBI Taxonomy" id="321084"/>
    <lineage>
        <taxon>Eukaryota</taxon>
        <taxon>Metazoa</taxon>
        <taxon>Chordata</taxon>
        <taxon>Craniata</taxon>
        <taxon>Vertebrata</taxon>
        <taxon>Euteleostomi</taxon>
        <taxon>Archelosauria</taxon>
        <taxon>Archosauria</taxon>
        <taxon>Dinosauria</taxon>
        <taxon>Saurischia</taxon>
        <taxon>Theropoda</taxon>
        <taxon>Coelurosauria</taxon>
        <taxon>Aves</taxon>
        <taxon>Neognathae</taxon>
        <taxon>Neoaves</taxon>
        <taxon>Telluraves</taxon>
        <taxon>Accipitrimorphae</taxon>
        <taxon>Accipitriformes</taxon>
        <taxon>Accipitridae</taxon>
        <taxon>Accipitrinae</taxon>
        <taxon>Circaetus</taxon>
    </lineage>
</organism>
<keyword evidence="1" id="KW-0645">Protease</keyword>
<keyword evidence="6" id="KW-1185">Reference proteome</keyword>
<dbReference type="PANTHER" id="PTHR19422:SF123">
    <property type="entry name" value="RT1 CLASS I, LOCUS CE15"/>
    <property type="match status" value="1"/>
</dbReference>
<accession>A0A7L4AJK7</accession>
<evidence type="ECO:0000313" key="5">
    <source>
        <dbReference type="EMBL" id="NXW25432.1"/>
    </source>
</evidence>
<dbReference type="CDD" id="cd07557">
    <property type="entry name" value="trimeric_dUTPase"/>
    <property type="match status" value="1"/>
</dbReference>
<dbReference type="InterPro" id="IPR029054">
    <property type="entry name" value="dUTPase-like"/>
</dbReference>
<evidence type="ECO:0000313" key="6">
    <source>
        <dbReference type="Proteomes" id="UP000562238"/>
    </source>
</evidence>